<comment type="cofactor">
    <cofactor evidence="1">
        <name>Zn(2+)</name>
        <dbReference type="ChEBI" id="CHEBI:29105"/>
    </cofactor>
</comment>
<dbReference type="RefSeq" id="XP_014671087.1">
    <property type="nucleotide sequence ID" value="XM_014815601.1"/>
</dbReference>
<evidence type="ECO:0000259" key="4">
    <source>
        <dbReference type="PROSITE" id="PS52035"/>
    </source>
</evidence>
<feature type="domain" description="Peptidase M14" evidence="4">
    <location>
        <begin position="1"/>
        <end position="184"/>
    </location>
</feature>
<gene>
    <name evidence="6" type="primary">LOC106811883</name>
</gene>
<evidence type="ECO:0000313" key="6">
    <source>
        <dbReference type="RefSeq" id="XP_014671087.1"/>
    </source>
</evidence>
<dbReference type="SUPFAM" id="SSF53187">
    <property type="entry name" value="Zn-dependent exopeptidases"/>
    <property type="match status" value="1"/>
</dbReference>
<evidence type="ECO:0000256" key="3">
    <source>
        <dbReference type="PROSITE-ProRule" id="PRU01379"/>
    </source>
</evidence>
<name>A0ABM1EFW6_PRICU</name>
<dbReference type="PROSITE" id="PS52035">
    <property type="entry name" value="PEPTIDASE_M14"/>
    <property type="match status" value="1"/>
</dbReference>
<dbReference type="SMART" id="SM00631">
    <property type="entry name" value="Zn_pept"/>
    <property type="match status" value="1"/>
</dbReference>
<dbReference type="GeneID" id="106811883"/>
<reference evidence="6" key="1">
    <citation type="submission" date="2025-08" db="UniProtKB">
        <authorList>
            <consortium name="RefSeq"/>
        </authorList>
    </citation>
    <scope>IDENTIFICATION</scope>
</reference>
<protein>
    <submittedName>
        <fullName evidence="6">Carboxypeptidase B-like</fullName>
    </submittedName>
</protein>
<keyword evidence="5" id="KW-1185">Reference proteome</keyword>
<sequence>MWRKTRSGPEYFLGRECYGVDPNRNWEYMWGGLGTSSNPCSDTYRGKTPFSEPETEIVAAFLKSHSNTIVAYLSFHSYGQWFLYPWGYDIVELEDWKDLDTLANDAASKLRVVYGTRYTVGNSAGLLYPAAGGSDDYAKSEGIKYAYTVELRDEGRYGFVLPANQIEPSGIETYEAIKVFGTCIAANNCPENVE</sequence>
<feature type="active site" description="Proton donor/acceptor" evidence="3">
    <location>
        <position position="150"/>
    </location>
</feature>
<comment type="similarity">
    <text evidence="2 3">Belongs to the peptidase M14 family.</text>
</comment>
<dbReference type="PANTHER" id="PTHR11705">
    <property type="entry name" value="PROTEASE FAMILY M14 CARBOXYPEPTIDASE A,B"/>
    <property type="match status" value="1"/>
</dbReference>
<accession>A0ABM1EFW6</accession>
<dbReference type="Proteomes" id="UP000695022">
    <property type="component" value="Unplaced"/>
</dbReference>
<dbReference type="Gene3D" id="3.40.630.10">
    <property type="entry name" value="Zn peptidases"/>
    <property type="match status" value="1"/>
</dbReference>
<evidence type="ECO:0000256" key="2">
    <source>
        <dbReference type="ARBA" id="ARBA00005988"/>
    </source>
</evidence>
<organism evidence="5 6">
    <name type="scientific">Priapulus caudatus</name>
    <name type="common">Priapulid worm</name>
    <dbReference type="NCBI Taxonomy" id="37621"/>
    <lineage>
        <taxon>Eukaryota</taxon>
        <taxon>Metazoa</taxon>
        <taxon>Ecdysozoa</taxon>
        <taxon>Scalidophora</taxon>
        <taxon>Priapulida</taxon>
        <taxon>Priapulimorpha</taxon>
        <taxon>Priapulimorphida</taxon>
        <taxon>Priapulidae</taxon>
        <taxon>Priapulus</taxon>
    </lineage>
</organism>
<proteinExistence type="inferred from homology"/>
<dbReference type="InterPro" id="IPR000834">
    <property type="entry name" value="Peptidase_M14"/>
</dbReference>
<dbReference type="PANTHER" id="PTHR11705:SF91">
    <property type="entry name" value="FI01817P-RELATED"/>
    <property type="match status" value="1"/>
</dbReference>
<dbReference type="Pfam" id="PF00246">
    <property type="entry name" value="Peptidase_M14"/>
    <property type="match status" value="1"/>
</dbReference>
<evidence type="ECO:0000256" key="1">
    <source>
        <dbReference type="ARBA" id="ARBA00001947"/>
    </source>
</evidence>
<evidence type="ECO:0000313" key="5">
    <source>
        <dbReference type="Proteomes" id="UP000695022"/>
    </source>
</evidence>